<dbReference type="InterPro" id="IPR013324">
    <property type="entry name" value="RNA_pol_sigma_r3/r4-like"/>
</dbReference>
<feature type="domain" description="RNA polymerase sigma factor 70 region 4 type 2" evidence="8">
    <location>
        <begin position="120"/>
        <end position="170"/>
    </location>
</feature>
<evidence type="ECO:0000259" key="8">
    <source>
        <dbReference type="Pfam" id="PF08281"/>
    </source>
</evidence>
<evidence type="ECO:0000256" key="3">
    <source>
        <dbReference type="ARBA" id="ARBA00023082"/>
    </source>
</evidence>
<dbReference type="InterPro" id="IPR013325">
    <property type="entry name" value="RNA_pol_sigma_r2"/>
</dbReference>
<evidence type="ECO:0000256" key="4">
    <source>
        <dbReference type="ARBA" id="ARBA00023125"/>
    </source>
</evidence>
<dbReference type="SUPFAM" id="SSF88946">
    <property type="entry name" value="Sigma2 domain of RNA polymerase sigma factors"/>
    <property type="match status" value="1"/>
</dbReference>
<dbReference type="PANTHER" id="PTHR43133">
    <property type="entry name" value="RNA POLYMERASE ECF-TYPE SIGMA FACTO"/>
    <property type="match status" value="1"/>
</dbReference>
<dbReference type="InterPro" id="IPR014284">
    <property type="entry name" value="RNA_pol_sigma-70_dom"/>
</dbReference>
<evidence type="ECO:0000313" key="10">
    <source>
        <dbReference type="Proteomes" id="UP000483362"/>
    </source>
</evidence>
<evidence type="ECO:0000256" key="6">
    <source>
        <dbReference type="RuleBase" id="RU000716"/>
    </source>
</evidence>
<keyword evidence="4 6" id="KW-0238">DNA-binding</keyword>
<organism evidence="9 10">
    <name type="scientific">Sodaliphilus pleomorphus</name>
    <dbReference type="NCBI Taxonomy" id="2606626"/>
    <lineage>
        <taxon>Bacteria</taxon>
        <taxon>Pseudomonadati</taxon>
        <taxon>Bacteroidota</taxon>
        <taxon>Bacteroidia</taxon>
        <taxon>Bacteroidales</taxon>
        <taxon>Muribaculaceae</taxon>
        <taxon>Sodaliphilus</taxon>
    </lineage>
</organism>
<dbReference type="PANTHER" id="PTHR43133:SF51">
    <property type="entry name" value="RNA POLYMERASE SIGMA FACTOR"/>
    <property type="match status" value="1"/>
</dbReference>
<dbReference type="Pfam" id="PF08281">
    <property type="entry name" value="Sigma70_r4_2"/>
    <property type="match status" value="1"/>
</dbReference>
<dbReference type="Pfam" id="PF04542">
    <property type="entry name" value="Sigma70_r2"/>
    <property type="match status" value="1"/>
</dbReference>
<comment type="caution">
    <text evidence="9">The sequence shown here is derived from an EMBL/GenBank/DDBJ whole genome shotgun (WGS) entry which is preliminary data.</text>
</comment>
<evidence type="ECO:0000256" key="1">
    <source>
        <dbReference type="ARBA" id="ARBA00010641"/>
    </source>
</evidence>
<dbReference type="InterPro" id="IPR007627">
    <property type="entry name" value="RNA_pol_sigma70_r2"/>
</dbReference>
<gene>
    <name evidence="9" type="ORF">FYJ29_13140</name>
</gene>
<dbReference type="Gene3D" id="1.10.10.10">
    <property type="entry name" value="Winged helix-like DNA-binding domain superfamily/Winged helix DNA-binding domain"/>
    <property type="match status" value="1"/>
</dbReference>
<evidence type="ECO:0000259" key="7">
    <source>
        <dbReference type="Pfam" id="PF04542"/>
    </source>
</evidence>
<dbReference type="NCBIfam" id="TIGR02937">
    <property type="entry name" value="sigma70-ECF"/>
    <property type="match status" value="1"/>
</dbReference>
<dbReference type="InterPro" id="IPR013249">
    <property type="entry name" value="RNA_pol_sigma70_r4_t2"/>
</dbReference>
<dbReference type="SUPFAM" id="SSF88659">
    <property type="entry name" value="Sigma3 and sigma4 domains of RNA polymerase sigma factors"/>
    <property type="match status" value="1"/>
</dbReference>
<proteinExistence type="inferred from homology"/>
<protein>
    <recommendedName>
        <fullName evidence="6">RNA polymerase sigma factor</fullName>
    </recommendedName>
</protein>
<accession>A0A6L5XGT4</accession>
<dbReference type="GO" id="GO:0006352">
    <property type="term" value="P:DNA-templated transcription initiation"/>
    <property type="evidence" value="ECO:0007669"/>
    <property type="project" value="InterPro"/>
</dbReference>
<reference evidence="9 10" key="1">
    <citation type="submission" date="2019-08" db="EMBL/GenBank/DDBJ databases">
        <title>In-depth cultivation of the pig gut microbiome towards novel bacterial diversity and tailored functional studies.</title>
        <authorList>
            <person name="Wylensek D."/>
            <person name="Hitch T.C.A."/>
            <person name="Clavel T."/>
        </authorList>
    </citation>
    <scope>NUCLEOTIDE SEQUENCE [LARGE SCALE GENOMIC DNA]</scope>
    <source>
        <strain evidence="9 10">Oil-RF-744-WCA-WT-10</strain>
    </source>
</reference>
<dbReference type="Proteomes" id="UP000483362">
    <property type="component" value="Unassembled WGS sequence"/>
</dbReference>
<dbReference type="CDD" id="cd06171">
    <property type="entry name" value="Sigma70_r4"/>
    <property type="match status" value="1"/>
</dbReference>
<dbReference type="AlphaFoldDB" id="A0A6L5XGT4"/>
<evidence type="ECO:0000256" key="5">
    <source>
        <dbReference type="ARBA" id="ARBA00023163"/>
    </source>
</evidence>
<keyword evidence="3 6" id="KW-0731">Sigma factor</keyword>
<dbReference type="InterPro" id="IPR036388">
    <property type="entry name" value="WH-like_DNA-bd_sf"/>
</dbReference>
<dbReference type="EMBL" id="VULT01000030">
    <property type="protein sequence ID" value="MSS18693.1"/>
    <property type="molecule type" value="Genomic_DNA"/>
</dbReference>
<keyword evidence="10" id="KW-1185">Reference proteome</keyword>
<keyword evidence="2 6" id="KW-0805">Transcription regulation</keyword>
<dbReference type="InterPro" id="IPR000838">
    <property type="entry name" value="RNA_pol_sigma70_ECF_CS"/>
</dbReference>
<comment type="similarity">
    <text evidence="1 6">Belongs to the sigma-70 factor family. ECF subfamily.</text>
</comment>
<dbReference type="PROSITE" id="PS01063">
    <property type="entry name" value="SIGMA70_ECF"/>
    <property type="match status" value="1"/>
</dbReference>
<dbReference type="GO" id="GO:0003677">
    <property type="term" value="F:DNA binding"/>
    <property type="evidence" value="ECO:0007669"/>
    <property type="project" value="UniProtKB-KW"/>
</dbReference>
<keyword evidence="5 6" id="KW-0804">Transcription</keyword>
<dbReference type="InterPro" id="IPR039425">
    <property type="entry name" value="RNA_pol_sigma-70-like"/>
</dbReference>
<sequence>MSKLEELKLISQCVLVDDRRAFGKLVEAYQPRLRKFLLNLTAGDVMLTDDLAQETFVKAYVSIRSFKGISSFGTWLYRIAYNEFYNEKRRRHEDSLPDTAETCMEPTSAHQDATEAQLTVMRAMQSLNDVERTAVTLFYIEDQPIKKIALIMHMPEGSVKSSLHRAKEKMRKTINFENNYNFV</sequence>
<evidence type="ECO:0000313" key="9">
    <source>
        <dbReference type="EMBL" id="MSS18693.1"/>
    </source>
</evidence>
<feature type="domain" description="RNA polymerase sigma-70 region 2" evidence="7">
    <location>
        <begin position="25"/>
        <end position="91"/>
    </location>
</feature>
<name>A0A6L5XGT4_9BACT</name>
<dbReference type="GO" id="GO:0016987">
    <property type="term" value="F:sigma factor activity"/>
    <property type="evidence" value="ECO:0007669"/>
    <property type="project" value="UniProtKB-KW"/>
</dbReference>
<evidence type="ECO:0000256" key="2">
    <source>
        <dbReference type="ARBA" id="ARBA00023015"/>
    </source>
</evidence>
<dbReference type="Gene3D" id="1.10.1740.10">
    <property type="match status" value="1"/>
</dbReference>